<keyword evidence="4" id="KW-1185">Reference proteome</keyword>
<dbReference type="Pfam" id="PF20495">
    <property type="entry name" value="DUF6727"/>
    <property type="match status" value="1"/>
</dbReference>
<evidence type="ECO:0000313" key="3">
    <source>
        <dbReference type="EMBL" id="KAK3096198.1"/>
    </source>
</evidence>
<feature type="chain" id="PRO_5041735273" evidence="2">
    <location>
        <begin position="23"/>
        <end position="170"/>
    </location>
</feature>
<keyword evidence="1" id="KW-1133">Transmembrane helix</keyword>
<gene>
    <name evidence="3" type="ORF">FSP39_024337</name>
</gene>
<feature type="transmembrane region" description="Helical" evidence="1">
    <location>
        <begin position="115"/>
        <end position="139"/>
    </location>
</feature>
<name>A0AA89C235_PINIB</name>
<evidence type="ECO:0000256" key="2">
    <source>
        <dbReference type="SAM" id="SignalP"/>
    </source>
</evidence>
<dbReference type="Proteomes" id="UP001186944">
    <property type="component" value="Unassembled WGS sequence"/>
</dbReference>
<reference evidence="3" key="1">
    <citation type="submission" date="2019-08" db="EMBL/GenBank/DDBJ databases">
        <title>The improved chromosome-level genome for the pearl oyster Pinctada fucata martensii using PacBio sequencing and Hi-C.</title>
        <authorList>
            <person name="Zheng Z."/>
        </authorList>
    </citation>
    <scope>NUCLEOTIDE SEQUENCE</scope>
    <source>
        <strain evidence="3">ZZ-2019</strain>
        <tissue evidence="3">Adductor muscle</tissue>
    </source>
</reference>
<evidence type="ECO:0000313" key="4">
    <source>
        <dbReference type="Proteomes" id="UP001186944"/>
    </source>
</evidence>
<dbReference type="InterPro" id="IPR046614">
    <property type="entry name" value="DUF6727"/>
</dbReference>
<dbReference type="EMBL" id="VSWD01000008">
    <property type="protein sequence ID" value="KAK3096198.1"/>
    <property type="molecule type" value="Genomic_DNA"/>
</dbReference>
<accession>A0AA89C235</accession>
<feature type="signal peptide" evidence="2">
    <location>
        <begin position="1"/>
        <end position="22"/>
    </location>
</feature>
<proteinExistence type="predicted"/>
<protein>
    <submittedName>
        <fullName evidence="3">Uncharacterized protein</fullName>
    </submittedName>
</protein>
<comment type="caution">
    <text evidence="3">The sequence shown here is derived from an EMBL/GenBank/DDBJ whole genome shotgun (WGS) entry which is preliminary data.</text>
</comment>
<organism evidence="3 4">
    <name type="scientific">Pinctada imbricata</name>
    <name type="common">Atlantic pearl-oyster</name>
    <name type="synonym">Pinctada martensii</name>
    <dbReference type="NCBI Taxonomy" id="66713"/>
    <lineage>
        <taxon>Eukaryota</taxon>
        <taxon>Metazoa</taxon>
        <taxon>Spiralia</taxon>
        <taxon>Lophotrochozoa</taxon>
        <taxon>Mollusca</taxon>
        <taxon>Bivalvia</taxon>
        <taxon>Autobranchia</taxon>
        <taxon>Pteriomorphia</taxon>
        <taxon>Pterioida</taxon>
        <taxon>Pterioidea</taxon>
        <taxon>Pteriidae</taxon>
        <taxon>Pinctada</taxon>
    </lineage>
</organism>
<keyword evidence="1" id="KW-0472">Membrane</keyword>
<keyword evidence="1" id="KW-0812">Transmembrane</keyword>
<evidence type="ECO:0000256" key="1">
    <source>
        <dbReference type="SAM" id="Phobius"/>
    </source>
</evidence>
<dbReference type="AlphaFoldDB" id="A0AA89C235"/>
<sequence length="170" mass="18594">MNHAGCAVLLFTLVMFYADTEAQTTPAGRSSDNVTIIMRRSHLYKAGSERITPHQDFEITGQISQSDVHKGWQFTSSVTKPDVNKANFTKFILYNGSDSVTSTGLDNGSGNHLGLLIGLVILCVALGVAVMGGMLYYGFKKGLLRHVPSSYENFKNSKAEFDSKQDTVHI</sequence>
<keyword evidence="2" id="KW-0732">Signal</keyword>